<feature type="transmembrane region" description="Helical" evidence="2">
    <location>
        <begin position="240"/>
        <end position="260"/>
    </location>
</feature>
<feature type="region of interest" description="Disordered" evidence="1">
    <location>
        <begin position="388"/>
        <end position="410"/>
    </location>
</feature>
<feature type="transmembrane region" description="Helical" evidence="2">
    <location>
        <begin position="58"/>
        <end position="87"/>
    </location>
</feature>
<accession>A0A4R0IWI9</accession>
<keyword evidence="2" id="KW-0812">Transmembrane</keyword>
<comment type="caution">
    <text evidence="3">The sequence shown here is derived from an EMBL/GenBank/DDBJ whole genome shotgun (WGS) entry which is preliminary data.</text>
</comment>
<evidence type="ECO:0000313" key="3">
    <source>
        <dbReference type="EMBL" id="TCC36974.1"/>
    </source>
</evidence>
<feature type="transmembrane region" description="Helical" evidence="2">
    <location>
        <begin position="138"/>
        <end position="162"/>
    </location>
</feature>
<proteinExistence type="predicted"/>
<gene>
    <name evidence="3" type="ORF">E0H50_09840</name>
</gene>
<evidence type="ECO:0000256" key="1">
    <source>
        <dbReference type="SAM" id="MobiDB-lite"/>
    </source>
</evidence>
<feature type="transmembrane region" description="Helical" evidence="2">
    <location>
        <begin position="455"/>
        <end position="473"/>
    </location>
</feature>
<reference evidence="3 4" key="1">
    <citation type="submission" date="2019-02" db="EMBL/GenBank/DDBJ databases">
        <title>Kribbella capetownensis sp. nov. and Kribbella speibonae sp. nov., isolated from soil.</title>
        <authorList>
            <person name="Curtis S.M."/>
            <person name="Norton I."/>
            <person name="Everest G.J."/>
            <person name="Meyers P.R."/>
        </authorList>
    </citation>
    <scope>NUCLEOTIDE SEQUENCE [LARGE SCALE GENOMIC DNA]</scope>
    <source>
        <strain evidence="3 4">DSM 27082</strain>
    </source>
</reference>
<organism evidence="3 4">
    <name type="scientific">Kribbella sindirgiensis</name>
    <dbReference type="NCBI Taxonomy" id="1124744"/>
    <lineage>
        <taxon>Bacteria</taxon>
        <taxon>Bacillati</taxon>
        <taxon>Actinomycetota</taxon>
        <taxon>Actinomycetes</taxon>
        <taxon>Propionibacteriales</taxon>
        <taxon>Kribbellaceae</taxon>
        <taxon>Kribbella</taxon>
    </lineage>
</organism>
<feature type="transmembrane region" description="Helical" evidence="2">
    <location>
        <begin position="99"/>
        <end position="117"/>
    </location>
</feature>
<dbReference type="RefSeq" id="WP_131286321.1">
    <property type="nucleotide sequence ID" value="NZ_SJKA01000003.1"/>
</dbReference>
<keyword evidence="2" id="KW-0472">Membrane</keyword>
<feature type="transmembrane region" description="Helical" evidence="2">
    <location>
        <begin position="18"/>
        <end position="37"/>
    </location>
</feature>
<protein>
    <submittedName>
        <fullName evidence="3">Uncharacterized protein</fullName>
    </submittedName>
</protein>
<keyword evidence="4" id="KW-1185">Reference proteome</keyword>
<dbReference type="Proteomes" id="UP000292695">
    <property type="component" value="Unassembled WGS sequence"/>
</dbReference>
<evidence type="ECO:0000313" key="4">
    <source>
        <dbReference type="Proteomes" id="UP000292695"/>
    </source>
</evidence>
<sequence>MTGDLAARWAGAVVPSWIYRWLLPVVWLGAIVASVVGDTSSCSIEDPTICGPDRTFSLAMIACFASLALLWWRPIAAAAAGVLFMVLDLRYDDVASARVAWTVYGVLCAVLLIWFFTSRRRQRSLVAGMPRQQVQVPAAAPVGVTSRLLVAGGLVLVGAAALGLMQWQDQREETHVRRAVEQTAVVKGTNDDGDLVLQLPDGRSHTVTVVDDYDTGAQVPVLIDPADPDWLRLRAELADYTWWYTVAGGAWVLALLFLLGDLQLRRARPRGSWNGQAMPVRIEPDASSAFAVRSADGAVLLGFLEAELDDAESDLRLFEAFTALDEDEDAAPARLNQEWTETLRRYRGDALLVGDLAEGSWPTILLGGRALRPVSPFRAPRRVPWRTEKSEGLPTDFEPDEDAPRRPSVEAARDVPMLPWEVPLETRSWWNLPAFVAVLVAAPVAVGTFASWGEWYGAVVATFVGAQLVHSLGSRAFYRVTATATELTIRTGWFEQRVPWRAVESVEVEDEGLSLAAGDDWHVVGGIADKELPNVAAVFETLRLRSRTGLPEEPAARRPSPVLLINAVYVAICLLILALTRWNPF</sequence>
<dbReference type="AlphaFoldDB" id="A0A4R0IWI9"/>
<feature type="transmembrane region" description="Helical" evidence="2">
    <location>
        <begin position="429"/>
        <end position="449"/>
    </location>
</feature>
<name>A0A4R0IWI9_9ACTN</name>
<dbReference type="OrthoDB" id="3815351at2"/>
<dbReference type="EMBL" id="SJKA01000003">
    <property type="protein sequence ID" value="TCC36974.1"/>
    <property type="molecule type" value="Genomic_DNA"/>
</dbReference>
<evidence type="ECO:0000256" key="2">
    <source>
        <dbReference type="SAM" id="Phobius"/>
    </source>
</evidence>
<feature type="transmembrane region" description="Helical" evidence="2">
    <location>
        <begin position="562"/>
        <end position="582"/>
    </location>
</feature>
<keyword evidence="2" id="KW-1133">Transmembrane helix</keyword>